<comment type="similarity">
    <text evidence="2">Belongs to the thymidylate synthase family.</text>
</comment>
<comment type="catalytic activity">
    <reaction evidence="8">
        <text>dUMP + (6R)-5,10-methylene-5,6,7,8-tetrahydrofolate = 7,8-dihydrofolate + dTMP</text>
        <dbReference type="Rhea" id="RHEA:12104"/>
        <dbReference type="ChEBI" id="CHEBI:15636"/>
        <dbReference type="ChEBI" id="CHEBI:57451"/>
        <dbReference type="ChEBI" id="CHEBI:63528"/>
        <dbReference type="ChEBI" id="CHEBI:246422"/>
        <dbReference type="EC" id="2.1.1.45"/>
    </reaction>
    <physiologicalReaction direction="left-to-right" evidence="8">
        <dbReference type="Rhea" id="RHEA:12105"/>
    </physiologicalReaction>
</comment>
<dbReference type="InterPro" id="IPR045097">
    <property type="entry name" value="Thymidate_synth/dCMP_Mease"/>
</dbReference>
<dbReference type="PANTHER" id="PTHR11548:SF2">
    <property type="entry name" value="THYMIDYLATE SYNTHASE"/>
    <property type="match status" value="1"/>
</dbReference>
<dbReference type="NCBIfam" id="TIGR03284">
    <property type="entry name" value="thym_sym"/>
    <property type="match status" value="1"/>
</dbReference>
<dbReference type="Gene3D" id="3.30.572.10">
    <property type="entry name" value="Thymidylate synthase/dCMP hydroxymethylase domain"/>
    <property type="match status" value="1"/>
</dbReference>
<proteinExistence type="inferred from homology"/>
<dbReference type="SUPFAM" id="SSF55831">
    <property type="entry name" value="Thymidylate synthase/dCMP hydroxymethylase"/>
    <property type="match status" value="1"/>
</dbReference>
<evidence type="ECO:0000313" key="12">
    <source>
        <dbReference type="Proteomes" id="UP001152320"/>
    </source>
</evidence>
<dbReference type="GO" id="GO:0005829">
    <property type="term" value="C:cytosol"/>
    <property type="evidence" value="ECO:0007669"/>
    <property type="project" value="TreeGrafter"/>
</dbReference>
<evidence type="ECO:0000256" key="4">
    <source>
        <dbReference type="ARBA" id="ARBA00015931"/>
    </source>
</evidence>
<protein>
    <recommendedName>
        <fullName evidence="4">Thymidylate synthase</fullName>
        <ecNumber evidence="3">2.1.1.45</ecNumber>
    </recommendedName>
</protein>
<dbReference type="PRINTS" id="PR00108">
    <property type="entry name" value="THYMDSNTHASE"/>
</dbReference>
<dbReference type="EMBL" id="JAIZAY010000001">
    <property type="protein sequence ID" value="KAJ8048091.1"/>
    <property type="molecule type" value="Genomic_DNA"/>
</dbReference>
<reference evidence="11" key="1">
    <citation type="submission" date="2021-10" db="EMBL/GenBank/DDBJ databases">
        <title>Tropical sea cucumber genome reveals ecological adaptation and Cuvierian tubules defense mechanism.</title>
        <authorList>
            <person name="Chen T."/>
        </authorList>
    </citation>
    <scope>NUCLEOTIDE SEQUENCE</scope>
    <source>
        <strain evidence="11">Nanhai2018</strain>
        <tissue evidence="11">Muscle</tissue>
    </source>
</reference>
<dbReference type="PANTHER" id="PTHR11548">
    <property type="entry name" value="THYMIDYLATE SYNTHASE 1"/>
    <property type="match status" value="1"/>
</dbReference>
<evidence type="ECO:0000256" key="9">
    <source>
        <dbReference type="ARBA" id="ARBA00056634"/>
    </source>
</evidence>
<dbReference type="GO" id="GO:0006231">
    <property type="term" value="P:dTMP biosynthetic process"/>
    <property type="evidence" value="ECO:0007669"/>
    <property type="project" value="InterPro"/>
</dbReference>
<dbReference type="OrthoDB" id="766at2759"/>
<dbReference type="InterPro" id="IPR023451">
    <property type="entry name" value="Thymidate_synth/dCMP_Mease_dom"/>
</dbReference>
<dbReference type="EC" id="2.1.1.45" evidence="3"/>
<evidence type="ECO:0000313" key="11">
    <source>
        <dbReference type="EMBL" id="KAJ8048091.1"/>
    </source>
</evidence>
<evidence type="ECO:0000256" key="6">
    <source>
        <dbReference type="ARBA" id="ARBA00022679"/>
    </source>
</evidence>
<dbReference type="InterPro" id="IPR000398">
    <property type="entry name" value="Thymidylate_synthase"/>
</dbReference>
<dbReference type="FunFam" id="3.30.572.10:FF:000007">
    <property type="entry name" value="thymidylate synthase isoform X2"/>
    <property type="match status" value="1"/>
</dbReference>
<dbReference type="HAMAP" id="MF_00008">
    <property type="entry name" value="Thymidy_synth_bact"/>
    <property type="match status" value="1"/>
</dbReference>
<dbReference type="CDD" id="cd00351">
    <property type="entry name" value="TS_Pyrimidine_HMase"/>
    <property type="match status" value="1"/>
</dbReference>
<gene>
    <name evidence="11" type="ORF">HOLleu_00264</name>
</gene>
<evidence type="ECO:0000256" key="3">
    <source>
        <dbReference type="ARBA" id="ARBA00011947"/>
    </source>
</evidence>
<sequence>MDKDGELEYIKVVERLIKKYDSKSERPDRTGIGTVSEFGVHITYNLSGNVLPLFRCKFTPFKTILKELLWFISGDTNNQTLRQQGVKIWDSNGSKHFLEKRGLNYKEGDLGPIYGFQWRHYGAEYKGADHCYKGKGKDQLQECIHALKTDPFSRRNIITTWNPEQIDQMALPPCHVMYQVYVDEKNCLSGLLFQRSADLGLGVPFNVASYSILTHLLAHLTGRKAQSFIHFMGDAHLYLDHIEPLRKLDKNAVQTIPCATLKIADRVTSIDDLRLNDFHVEGYGHKGKIYLPMAV</sequence>
<keyword evidence="7" id="KW-0545">Nucleotide biosynthesis</keyword>
<dbReference type="GO" id="GO:0005739">
    <property type="term" value="C:mitochondrion"/>
    <property type="evidence" value="ECO:0007669"/>
    <property type="project" value="TreeGrafter"/>
</dbReference>
<organism evidence="11 12">
    <name type="scientific">Holothuria leucospilota</name>
    <name type="common">Black long sea cucumber</name>
    <name type="synonym">Mertensiothuria leucospilota</name>
    <dbReference type="NCBI Taxonomy" id="206669"/>
    <lineage>
        <taxon>Eukaryota</taxon>
        <taxon>Metazoa</taxon>
        <taxon>Echinodermata</taxon>
        <taxon>Eleutherozoa</taxon>
        <taxon>Echinozoa</taxon>
        <taxon>Holothuroidea</taxon>
        <taxon>Aspidochirotacea</taxon>
        <taxon>Aspidochirotida</taxon>
        <taxon>Holothuriidae</taxon>
        <taxon>Holothuria</taxon>
    </lineage>
</organism>
<evidence type="ECO:0000256" key="7">
    <source>
        <dbReference type="ARBA" id="ARBA00022727"/>
    </source>
</evidence>
<evidence type="ECO:0000256" key="5">
    <source>
        <dbReference type="ARBA" id="ARBA00022603"/>
    </source>
</evidence>
<keyword evidence="12" id="KW-1185">Reference proteome</keyword>
<evidence type="ECO:0000256" key="1">
    <source>
        <dbReference type="ARBA" id="ARBA00004992"/>
    </source>
</evidence>
<keyword evidence="5" id="KW-0489">Methyltransferase</keyword>
<dbReference type="GO" id="GO:0032259">
    <property type="term" value="P:methylation"/>
    <property type="evidence" value="ECO:0007669"/>
    <property type="project" value="UniProtKB-KW"/>
</dbReference>
<comment type="caution">
    <text evidence="11">The sequence shown here is derived from an EMBL/GenBank/DDBJ whole genome shotgun (WGS) entry which is preliminary data.</text>
</comment>
<evidence type="ECO:0000259" key="10">
    <source>
        <dbReference type="Pfam" id="PF00303"/>
    </source>
</evidence>
<dbReference type="Pfam" id="PF00303">
    <property type="entry name" value="Thymidylat_synt"/>
    <property type="match status" value="1"/>
</dbReference>
<dbReference type="Proteomes" id="UP001152320">
    <property type="component" value="Chromosome 1"/>
</dbReference>
<dbReference type="GO" id="GO:0004799">
    <property type="term" value="F:thymidylate synthase activity"/>
    <property type="evidence" value="ECO:0007669"/>
    <property type="project" value="UniProtKB-EC"/>
</dbReference>
<name>A0A9Q1HK50_HOLLE</name>
<dbReference type="AlphaFoldDB" id="A0A9Q1HK50"/>
<dbReference type="GO" id="GO:0046653">
    <property type="term" value="P:tetrahydrofolate metabolic process"/>
    <property type="evidence" value="ECO:0007669"/>
    <property type="project" value="UniProtKB-ARBA"/>
</dbReference>
<evidence type="ECO:0000256" key="8">
    <source>
        <dbReference type="ARBA" id="ARBA00050752"/>
    </source>
</evidence>
<keyword evidence="6" id="KW-0808">Transferase</keyword>
<feature type="domain" description="Thymidylate synthase/dCMP hydroxymethylase" evidence="10">
    <location>
        <begin position="8"/>
        <end position="295"/>
    </location>
</feature>
<accession>A0A9Q1HK50</accession>
<comment type="pathway">
    <text evidence="1">Pyrimidine metabolism; dTTP biosynthesis.</text>
</comment>
<comment type="function">
    <text evidence="9">Catalyzes the reductive methylation of 2'-deoxyuridine 5'-monophosphate (dUMP) to thymidine 5'-monophosphate (dTMP), using the cosubstrate, 5,10- methylenetetrahydrofolate (CH2H4folate) as a 1-carbon donor and reductant and contributes to the de novo mitochondrial thymidylate biosynthesis pathway.</text>
</comment>
<dbReference type="InterPro" id="IPR036926">
    <property type="entry name" value="Thymidate_synth/dCMP_Mease_sf"/>
</dbReference>
<evidence type="ECO:0000256" key="2">
    <source>
        <dbReference type="ARBA" id="ARBA00009972"/>
    </source>
</evidence>